<reference evidence="2" key="1">
    <citation type="journal article" date="2023" name="Mol. Phylogenet. Evol.">
        <title>Genome-scale phylogeny and comparative genomics of the fungal order Sordariales.</title>
        <authorList>
            <person name="Hensen N."/>
            <person name="Bonometti L."/>
            <person name="Westerberg I."/>
            <person name="Brannstrom I.O."/>
            <person name="Guillou S."/>
            <person name="Cros-Aarteil S."/>
            <person name="Calhoun S."/>
            <person name="Haridas S."/>
            <person name="Kuo A."/>
            <person name="Mondo S."/>
            <person name="Pangilinan J."/>
            <person name="Riley R."/>
            <person name="LaButti K."/>
            <person name="Andreopoulos B."/>
            <person name="Lipzen A."/>
            <person name="Chen C."/>
            <person name="Yan M."/>
            <person name="Daum C."/>
            <person name="Ng V."/>
            <person name="Clum A."/>
            <person name="Steindorff A."/>
            <person name="Ohm R.A."/>
            <person name="Martin F."/>
            <person name="Silar P."/>
            <person name="Natvig D.O."/>
            <person name="Lalanne C."/>
            <person name="Gautier V."/>
            <person name="Ament-Velasquez S.L."/>
            <person name="Kruys A."/>
            <person name="Hutchinson M.I."/>
            <person name="Powell A.J."/>
            <person name="Barry K."/>
            <person name="Miller A.N."/>
            <person name="Grigoriev I.V."/>
            <person name="Debuchy R."/>
            <person name="Gladieux P."/>
            <person name="Hiltunen Thoren M."/>
            <person name="Johannesson H."/>
        </authorList>
    </citation>
    <scope>NUCLEOTIDE SEQUENCE</scope>
    <source>
        <strain evidence="2">PSN309</strain>
    </source>
</reference>
<keyword evidence="3" id="KW-1185">Reference proteome</keyword>
<feature type="chain" id="PRO_5042995305" description="Secreted protein" evidence="1">
    <location>
        <begin position="24"/>
        <end position="74"/>
    </location>
</feature>
<name>A0AAN7AKX8_9PEZI</name>
<keyword evidence="1" id="KW-0732">Signal</keyword>
<proteinExistence type="predicted"/>
<accession>A0AAN7AKX8</accession>
<sequence>MWLIMTDIQTALWCSFLVPASSSVRLVRSPLAEGTDIHICGWIGEVEPRTLVMIVRDLICCRPSLILYMGYMVS</sequence>
<evidence type="ECO:0000313" key="3">
    <source>
        <dbReference type="Proteomes" id="UP001302126"/>
    </source>
</evidence>
<evidence type="ECO:0000313" key="2">
    <source>
        <dbReference type="EMBL" id="KAK4189877.1"/>
    </source>
</evidence>
<reference evidence="2" key="2">
    <citation type="submission" date="2023-05" db="EMBL/GenBank/DDBJ databases">
        <authorList>
            <consortium name="Lawrence Berkeley National Laboratory"/>
            <person name="Steindorff A."/>
            <person name="Hensen N."/>
            <person name="Bonometti L."/>
            <person name="Westerberg I."/>
            <person name="Brannstrom I.O."/>
            <person name="Guillou S."/>
            <person name="Cros-Aarteil S."/>
            <person name="Calhoun S."/>
            <person name="Haridas S."/>
            <person name="Kuo A."/>
            <person name="Mondo S."/>
            <person name="Pangilinan J."/>
            <person name="Riley R."/>
            <person name="Labutti K."/>
            <person name="Andreopoulos B."/>
            <person name="Lipzen A."/>
            <person name="Chen C."/>
            <person name="Yanf M."/>
            <person name="Daum C."/>
            <person name="Ng V."/>
            <person name="Clum A."/>
            <person name="Ohm R."/>
            <person name="Martin F."/>
            <person name="Silar P."/>
            <person name="Natvig D."/>
            <person name="Lalanne C."/>
            <person name="Gautier V."/>
            <person name="Ament-Velasquez S.L."/>
            <person name="Kruys A."/>
            <person name="Hutchinson M.I."/>
            <person name="Powell A.J."/>
            <person name="Barry K."/>
            <person name="Miller A.N."/>
            <person name="Grigoriev I.V."/>
            <person name="Debuchy R."/>
            <person name="Gladieux P."/>
            <person name="Thoren M.H."/>
            <person name="Johannesson H."/>
        </authorList>
    </citation>
    <scope>NUCLEOTIDE SEQUENCE</scope>
    <source>
        <strain evidence="2">PSN309</strain>
    </source>
</reference>
<evidence type="ECO:0000256" key="1">
    <source>
        <dbReference type="SAM" id="SignalP"/>
    </source>
</evidence>
<organism evidence="2 3">
    <name type="scientific">Podospora australis</name>
    <dbReference type="NCBI Taxonomy" id="1536484"/>
    <lineage>
        <taxon>Eukaryota</taxon>
        <taxon>Fungi</taxon>
        <taxon>Dikarya</taxon>
        <taxon>Ascomycota</taxon>
        <taxon>Pezizomycotina</taxon>
        <taxon>Sordariomycetes</taxon>
        <taxon>Sordariomycetidae</taxon>
        <taxon>Sordariales</taxon>
        <taxon>Podosporaceae</taxon>
        <taxon>Podospora</taxon>
    </lineage>
</organism>
<dbReference type="EMBL" id="MU864371">
    <property type="protein sequence ID" value="KAK4189877.1"/>
    <property type="molecule type" value="Genomic_DNA"/>
</dbReference>
<evidence type="ECO:0008006" key="4">
    <source>
        <dbReference type="Google" id="ProtNLM"/>
    </source>
</evidence>
<dbReference type="Proteomes" id="UP001302126">
    <property type="component" value="Unassembled WGS sequence"/>
</dbReference>
<comment type="caution">
    <text evidence="2">The sequence shown here is derived from an EMBL/GenBank/DDBJ whole genome shotgun (WGS) entry which is preliminary data.</text>
</comment>
<dbReference type="AlphaFoldDB" id="A0AAN7AKX8"/>
<gene>
    <name evidence="2" type="ORF">QBC35DRAFT_492004</name>
</gene>
<feature type="signal peptide" evidence="1">
    <location>
        <begin position="1"/>
        <end position="23"/>
    </location>
</feature>
<protein>
    <recommendedName>
        <fullName evidence="4">Secreted protein</fullName>
    </recommendedName>
</protein>